<dbReference type="InterPro" id="IPR003131">
    <property type="entry name" value="T1-type_BTB"/>
</dbReference>
<dbReference type="Pfam" id="PF02214">
    <property type="entry name" value="BTB_2"/>
    <property type="match status" value="1"/>
</dbReference>
<dbReference type="GeneID" id="29114550"/>
<protein>
    <recommendedName>
        <fullName evidence="1">BTB domain-containing protein</fullName>
    </recommendedName>
</protein>
<organism evidence="2 3">
    <name type="scientific">Alternaria alternata</name>
    <name type="common">Alternaria rot fungus</name>
    <name type="synonym">Torula alternata</name>
    <dbReference type="NCBI Taxonomy" id="5599"/>
    <lineage>
        <taxon>Eukaryota</taxon>
        <taxon>Fungi</taxon>
        <taxon>Dikarya</taxon>
        <taxon>Ascomycota</taxon>
        <taxon>Pezizomycotina</taxon>
        <taxon>Dothideomycetes</taxon>
        <taxon>Pleosporomycetidae</taxon>
        <taxon>Pleosporales</taxon>
        <taxon>Pleosporineae</taxon>
        <taxon>Pleosporaceae</taxon>
        <taxon>Alternaria</taxon>
        <taxon>Alternaria sect. Alternaria</taxon>
        <taxon>Alternaria alternata complex</taxon>
    </lineage>
</organism>
<feature type="domain" description="BTB" evidence="1">
    <location>
        <begin position="4"/>
        <end position="64"/>
    </location>
</feature>
<proteinExistence type="predicted"/>
<dbReference type="SMART" id="SM00225">
    <property type="entry name" value="BTB"/>
    <property type="match status" value="1"/>
</dbReference>
<dbReference type="SUPFAM" id="SSF54695">
    <property type="entry name" value="POZ domain"/>
    <property type="match status" value="1"/>
</dbReference>
<dbReference type="AlphaFoldDB" id="A0A177D5A8"/>
<gene>
    <name evidence="2" type="ORF">CC77DRAFT_1067106</name>
</gene>
<dbReference type="GO" id="GO:0051260">
    <property type="term" value="P:protein homooligomerization"/>
    <property type="evidence" value="ECO:0007669"/>
    <property type="project" value="InterPro"/>
</dbReference>
<evidence type="ECO:0000259" key="1">
    <source>
        <dbReference type="PROSITE" id="PS50097"/>
    </source>
</evidence>
<name>A0A177D5A8_ALTAL</name>
<dbReference type="Proteomes" id="UP000077248">
    <property type="component" value="Unassembled WGS sequence"/>
</dbReference>
<sequence>MADNHIILDVSGRKFRTSKSVLSVSPYFESLLTRWEDCADLQADDSYYVDADADTFEHILNFMRRPSRFPLYWNKKDGFDYALYCRVEAEADYFMLEGLPDWIRQAKYLQAVLTTLHKYSAKDDQKFAGDVIVEKYVVRKAAVVLCPAGIHGNRRNCRLDEMCSKLIEANVLQMSGPEDELIVAVTSFHLNNAILVNNTP</sequence>
<accession>A0A177D5A8</accession>
<keyword evidence="3" id="KW-1185">Reference proteome</keyword>
<dbReference type="PROSITE" id="PS50097">
    <property type="entry name" value="BTB"/>
    <property type="match status" value="1"/>
</dbReference>
<dbReference type="STRING" id="5599.A0A177D5A8"/>
<dbReference type="KEGG" id="aalt:CC77DRAFT_1067106"/>
<evidence type="ECO:0000313" key="2">
    <source>
        <dbReference type="EMBL" id="OAG14292.1"/>
    </source>
</evidence>
<dbReference type="InterPro" id="IPR011333">
    <property type="entry name" value="SKP1/BTB/POZ_sf"/>
</dbReference>
<evidence type="ECO:0000313" key="3">
    <source>
        <dbReference type="Proteomes" id="UP000077248"/>
    </source>
</evidence>
<dbReference type="EMBL" id="KV441501">
    <property type="protein sequence ID" value="OAG14292.1"/>
    <property type="molecule type" value="Genomic_DNA"/>
</dbReference>
<dbReference type="VEuPathDB" id="FungiDB:CC77DRAFT_1067106"/>
<dbReference type="Gene3D" id="3.30.710.10">
    <property type="entry name" value="Potassium Channel Kv1.1, Chain A"/>
    <property type="match status" value="1"/>
</dbReference>
<dbReference type="InterPro" id="IPR000210">
    <property type="entry name" value="BTB/POZ_dom"/>
</dbReference>
<reference evidence="2 3" key="1">
    <citation type="submission" date="2016-05" db="EMBL/GenBank/DDBJ databases">
        <title>Comparative analysis of secretome profiles of manganese(II)-oxidizing ascomycete fungi.</title>
        <authorList>
            <consortium name="DOE Joint Genome Institute"/>
            <person name="Zeiner C.A."/>
            <person name="Purvine S.O."/>
            <person name="Zink E.M."/>
            <person name="Wu S."/>
            <person name="Pasa-Tolic L."/>
            <person name="Chaput D.L."/>
            <person name="Haridas S."/>
            <person name="Grigoriev I.V."/>
            <person name="Santelli C.M."/>
            <person name="Hansel C.M."/>
        </authorList>
    </citation>
    <scope>NUCLEOTIDE SEQUENCE [LARGE SCALE GENOMIC DNA]</scope>
    <source>
        <strain evidence="2 3">SRC1lrK2f</strain>
    </source>
</reference>
<dbReference type="RefSeq" id="XP_018379713.1">
    <property type="nucleotide sequence ID" value="XM_018528956.1"/>
</dbReference>